<feature type="transmembrane region" description="Helical" evidence="1">
    <location>
        <begin position="431"/>
        <end position="452"/>
    </location>
</feature>
<dbReference type="Gene3D" id="3.30.2090.10">
    <property type="entry name" value="Multidrug efflux transporter AcrB TolC docking domain, DN and DC subdomains"/>
    <property type="match status" value="2"/>
</dbReference>
<feature type="transmembrane region" description="Helical" evidence="1">
    <location>
        <begin position="360"/>
        <end position="380"/>
    </location>
</feature>
<dbReference type="SUPFAM" id="SSF82866">
    <property type="entry name" value="Multidrug efflux transporter AcrB transmembrane domain"/>
    <property type="match status" value="2"/>
</dbReference>
<dbReference type="Proteomes" id="UP000197153">
    <property type="component" value="Chromosome 3"/>
</dbReference>
<dbReference type="AlphaFoldDB" id="A0A248K111"/>
<dbReference type="Pfam" id="PF00873">
    <property type="entry name" value="ACR_tran"/>
    <property type="match status" value="1"/>
</dbReference>
<proteinExistence type="predicted"/>
<keyword evidence="1" id="KW-0472">Membrane</keyword>
<dbReference type="SUPFAM" id="SSF82714">
    <property type="entry name" value="Multidrug efflux transporter AcrB TolC docking domain, DN and DC subdomains"/>
    <property type="match status" value="2"/>
</dbReference>
<feature type="transmembrane region" description="Helical" evidence="1">
    <location>
        <begin position="994"/>
        <end position="1016"/>
    </location>
</feature>
<accession>A0A248K111</accession>
<evidence type="ECO:0000313" key="2">
    <source>
        <dbReference type="EMBL" id="ASG24663.1"/>
    </source>
</evidence>
<keyword evidence="1" id="KW-1133">Transmembrane helix</keyword>
<feature type="transmembrane region" description="Helical" evidence="1">
    <location>
        <begin position="548"/>
        <end position="568"/>
    </location>
</feature>
<feature type="transmembrane region" description="Helical" evidence="1">
    <location>
        <begin position="386"/>
        <end position="410"/>
    </location>
</feature>
<feature type="transmembrane region" description="Helical" evidence="1">
    <location>
        <begin position="12"/>
        <end position="30"/>
    </location>
</feature>
<feature type="transmembrane region" description="Helical" evidence="1">
    <location>
        <begin position="334"/>
        <end position="353"/>
    </location>
</feature>
<evidence type="ECO:0000313" key="3">
    <source>
        <dbReference type="Proteomes" id="UP000197153"/>
    </source>
</evidence>
<organism evidence="2 3">
    <name type="scientific">Nitrospirillum viridazoti CBAmc</name>
    <dbReference type="NCBI Taxonomy" id="1441467"/>
    <lineage>
        <taxon>Bacteria</taxon>
        <taxon>Pseudomonadati</taxon>
        <taxon>Pseudomonadota</taxon>
        <taxon>Alphaproteobacteria</taxon>
        <taxon>Rhodospirillales</taxon>
        <taxon>Azospirillaceae</taxon>
        <taxon>Nitrospirillum</taxon>
        <taxon>Nitrospirillum viridazoti</taxon>
    </lineage>
</organism>
<dbReference type="PANTHER" id="PTHR32063:SF8">
    <property type="entry name" value="CATION EFFLUX PROTEIN"/>
    <property type="match status" value="1"/>
</dbReference>
<protein>
    <submittedName>
        <fullName evidence="2">Multidrug transporter</fullName>
    </submittedName>
</protein>
<keyword evidence="3" id="KW-1185">Reference proteome</keyword>
<dbReference type="Gene3D" id="3.30.70.1430">
    <property type="entry name" value="Multidrug efflux transporter AcrB pore domain"/>
    <property type="match status" value="2"/>
</dbReference>
<feature type="transmembrane region" description="Helical" evidence="1">
    <location>
        <begin position="458"/>
        <end position="477"/>
    </location>
</feature>
<dbReference type="EMBL" id="CP022112">
    <property type="protein sequence ID" value="ASG24663.1"/>
    <property type="molecule type" value="Genomic_DNA"/>
</dbReference>
<sequence length="1071" mass="114626">MWIVAYALRRPYSFAVLAGLITLLGVLSLFRMPTDIFPEVEIPTVTVVWSYSGLDAQEMTGKITAFGELAIINTADNVAEVESETSNGVGIIRTTFQPGVNIDLAISQISAICQTILKRMPTGTQPPLIVQYSRSSVPILQLALSSDTMSEAQLYDYGRITIRSQISDIPGMRLPLPYGGNARQIMVDIDPDKLRSYGLTPNDVNKAITAQNLNLPSGTAKIGDTEYQVGLNSSPIAVDTFNDIPLRDVNGRTVFMRDVANVRDGAAVQTNVVHADGQPAVLLTIMKLGGASTLAVVDEVMRRLPDIRKAAPEGMRIQPLFDQTTFIKHAMEGIQHEGLIVGALVAILILLFLGGWRSTAIVLTSIPLSILTAVAVLSMAGHTLNVMTLGGLALAIGILVDDGTVAIENIHRHIGMGKPLRQAILEGSDEVAFPALVSTLCICIVFVPIFFLHGIAKYLFSPLALAVISSMLMSYVLSRTLVPAMAAWLLPAELRGHGHGEEGNHGHVAPPTGVAGAWARFHAGFERGFEGLRQRYLRVLGGGLSRPWMVTGFAVVLLVCAAATIPFVGTNFFPEVDAGQFRLHVRTPAGTRLEEASRQFGAIERSIRKIIPPEELGLIIDNIGLPDPVNLGLTDSVTVSSADGEILGALTEKRSRPTHEYVEQIRAMVAKDFPGVEIFQKPGDITSQILNGAVPTPIDIRIIGTARGPNALIAEDLRQRFKNIPGLVDVTLRQVTATPAYRIEVDRARAAELGLTQNDVAQEVLVSLASSGVVNPSYWMDVNSLVIYPVVVQSPQRLMASAEDLLNTPIHSTRVTTPVLLRNVAKLVPTKVAADISRTSFAPRYDVIANVSGRDLGSVGRDIKAAIDAVRPQLKPGNRIEMGGQIKTMEQAYGDIAAGMALAVVFVYMLMVVNFQSWLDPLIVLGATPAAILGGAVMLLLTGTTFSEPALMGMIMVIGVATANSVLMVSFANQRREQGLTPLDAMAEAGGARLRPVMMTALAMVLGMIPMALALSEGGEQNAPLARAVMGGLLFSTPMTLLAVPALYVLLHRRRHAVLATTTVPAGSAAE</sequence>
<dbReference type="PRINTS" id="PR00702">
    <property type="entry name" value="ACRIFLAVINRP"/>
</dbReference>
<feature type="transmembrane region" description="Helical" evidence="1">
    <location>
        <begin position="1028"/>
        <end position="1051"/>
    </location>
</feature>
<dbReference type="SUPFAM" id="SSF82693">
    <property type="entry name" value="Multidrug efflux transporter AcrB pore domain, PN1, PN2, PC1 and PC2 subdomains"/>
    <property type="match status" value="2"/>
</dbReference>
<evidence type="ECO:0000256" key="1">
    <source>
        <dbReference type="SAM" id="Phobius"/>
    </source>
</evidence>
<dbReference type="PANTHER" id="PTHR32063">
    <property type="match status" value="1"/>
</dbReference>
<dbReference type="KEGG" id="nao:Y958_27835"/>
<dbReference type="GO" id="GO:0005886">
    <property type="term" value="C:plasma membrane"/>
    <property type="evidence" value="ECO:0007669"/>
    <property type="project" value="TreeGrafter"/>
</dbReference>
<name>A0A248K111_9PROT</name>
<dbReference type="Gene3D" id="1.20.1640.10">
    <property type="entry name" value="Multidrug efflux transporter AcrB transmembrane domain"/>
    <property type="match status" value="2"/>
</dbReference>
<dbReference type="InterPro" id="IPR001036">
    <property type="entry name" value="Acrflvin-R"/>
</dbReference>
<gene>
    <name evidence="2" type="ORF">Y958_27835</name>
</gene>
<dbReference type="RefSeq" id="WP_088875073.1">
    <property type="nucleotide sequence ID" value="NZ_CP022112.1"/>
</dbReference>
<feature type="transmembrane region" description="Helical" evidence="1">
    <location>
        <begin position="922"/>
        <end position="944"/>
    </location>
</feature>
<dbReference type="GO" id="GO:0042910">
    <property type="term" value="F:xenobiotic transmembrane transporter activity"/>
    <property type="evidence" value="ECO:0007669"/>
    <property type="project" value="TreeGrafter"/>
</dbReference>
<dbReference type="Gene3D" id="3.30.70.1440">
    <property type="entry name" value="Multidrug efflux transporter AcrB pore domain"/>
    <property type="match status" value="1"/>
</dbReference>
<reference evidence="2 3" key="1">
    <citation type="submission" date="2017-06" db="EMBL/GenBank/DDBJ databases">
        <title>Complete genome sequence of Nitrospirillum amazonense strain CBAmC, an endophytic nitrogen-fixing and plant growth-promoting bacterium, isolated from sugarcane.</title>
        <authorList>
            <person name="Schwab S."/>
            <person name="dos Santos Teixeira K.R."/>
            <person name="Simoes Araujo J.L."/>
            <person name="Soares Vidal M."/>
            <person name="Borges de Freitas H.R."/>
            <person name="Rivello Crivelaro A.L."/>
            <person name="Bueno de Camargo Nunes A."/>
            <person name="dos Santos C.M."/>
            <person name="Palmeira da Silva Rosa D."/>
            <person name="da Silva Padilha D."/>
            <person name="da Silva E."/>
            <person name="Araujo Terra L."/>
            <person name="Soares Mendes V."/>
            <person name="Farinelli L."/>
            <person name="Magalhaes Cruz L."/>
            <person name="Baldani J.I."/>
        </authorList>
    </citation>
    <scope>NUCLEOTIDE SEQUENCE [LARGE SCALE GENOMIC DNA]</scope>
    <source>
        <strain evidence="2 3">CBAmC</strain>
    </source>
</reference>
<keyword evidence="1" id="KW-0812">Transmembrane</keyword>
<feature type="transmembrane region" description="Helical" evidence="1">
    <location>
        <begin position="950"/>
        <end position="973"/>
    </location>
</feature>
<dbReference type="InterPro" id="IPR027463">
    <property type="entry name" value="AcrB_DN_DC_subdom"/>
</dbReference>
<dbReference type="Gene3D" id="3.30.70.1320">
    <property type="entry name" value="Multidrug efflux transporter AcrB pore domain like"/>
    <property type="match status" value="1"/>
</dbReference>
<feature type="transmembrane region" description="Helical" evidence="1">
    <location>
        <begin position="896"/>
        <end position="915"/>
    </location>
</feature>